<dbReference type="EMBL" id="FNIZ01000031">
    <property type="protein sequence ID" value="SDP74498.1"/>
    <property type="molecule type" value="Genomic_DNA"/>
</dbReference>
<dbReference type="AlphaFoldDB" id="A0A1H0V8G1"/>
<sequence length="110" mass="12856">MNELSSYQITLNRPLKTNQIMKVYKTISKNGCDLYLHQNQLIADAGHLPKLLSFFLFMDKEESFVMIIDGECVDDVYNEIEDEWEDHIAESTCRRKYNDAMVENETSILV</sequence>
<organism evidence="1 2">
    <name type="scientific">Halobacillus aidingensis</name>
    <dbReference type="NCBI Taxonomy" id="240303"/>
    <lineage>
        <taxon>Bacteria</taxon>
        <taxon>Bacillati</taxon>
        <taxon>Bacillota</taxon>
        <taxon>Bacilli</taxon>
        <taxon>Bacillales</taxon>
        <taxon>Bacillaceae</taxon>
        <taxon>Halobacillus</taxon>
    </lineage>
</organism>
<dbReference type="RefSeq" id="WP_089654784.1">
    <property type="nucleotide sequence ID" value="NZ_FNIZ01000031.1"/>
</dbReference>
<dbReference type="Proteomes" id="UP000198860">
    <property type="component" value="Unassembled WGS sequence"/>
</dbReference>
<evidence type="ECO:0008006" key="3">
    <source>
        <dbReference type="Google" id="ProtNLM"/>
    </source>
</evidence>
<gene>
    <name evidence="1" type="ORF">SAMN05421677_13144</name>
</gene>
<name>A0A1H0V8G1_HALAD</name>
<keyword evidence="2" id="KW-1185">Reference proteome</keyword>
<dbReference type="OrthoDB" id="2691643at2"/>
<proteinExistence type="predicted"/>
<evidence type="ECO:0000313" key="1">
    <source>
        <dbReference type="EMBL" id="SDP74498.1"/>
    </source>
</evidence>
<accession>A0A1H0V8G1</accession>
<evidence type="ECO:0000313" key="2">
    <source>
        <dbReference type="Proteomes" id="UP000198860"/>
    </source>
</evidence>
<protein>
    <recommendedName>
        <fullName evidence="3">NIPSNAP protein</fullName>
    </recommendedName>
</protein>
<reference evidence="2" key="1">
    <citation type="submission" date="2016-10" db="EMBL/GenBank/DDBJ databases">
        <authorList>
            <person name="Varghese N."/>
            <person name="Submissions S."/>
        </authorList>
    </citation>
    <scope>NUCLEOTIDE SEQUENCE [LARGE SCALE GENOMIC DNA]</scope>
    <source>
        <strain evidence="2">CGMCC 1.3703</strain>
    </source>
</reference>